<gene>
    <name evidence="3" type="ORF">MB14_13775</name>
</gene>
<keyword evidence="1" id="KW-1133">Transmembrane helix</keyword>
<keyword evidence="1" id="KW-0812">Transmembrane</keyword>
<name>A0A150XSI4_ROSEK</name>
<feature type="domain" description="Type II CBASS E2 protein" evidence="2">
    <location>
        <begin position="11"/>
        <end position="132"/>
    </location>
</feature>
<dbReference type="Proteomes" id="UP000075583">
    <property type="component" value="Unassembled WGS sequence"/>
</dbReference>
<dbReference type="InterPro" id="IPR008978">
    <property type="entry name" value="HSP20-like_chaperone"/>
</dbReference>
<dbReference type="AlphaFoldDB" id="A0A150XSI4"/>
<keyword evidence="1" id="KW-0472">Membrane</keyword>
<keyword evidence="4" id="KW-1185">Reference proteome</keyword>
<dbReference type="SUPFAM" id="SSF49764">
    <property type="entry name" value="HSP20-like chaperones"/>
    <property type="match status" value="1"/>
</dbReference>
<evidence type="ECO:0000256" key="1">
    <source>
        <dbReference type="SAM" id="Phobius"/>
    </source>
</evidence>
<evidence type="ECO:0000259" key="2">
    <source>
        <dbReference type="Pfam" id="PF26395"/>
    </source>
</evidence>
<dbReference type="OrthoDB" id="4736406at2"/>
<evidence type="ECO:0000313" key="3">
    <source>
        <dbReference type="EMBL" id="KYG81646.1"/>
    </source>
</evidence>
<comment type="caution">
    <text evidence="3">The sequence shown here is derived from an EMBL/GenBank/DDBJ whole genome shotgun (WGS) entry which is preliminary data.</text>
</comment>
<dbReference type="STRING" id="279360.MB14_13775"/>
<dbReference type="Pfam" id="PF26395">
    <property type="entry name" value="E2-CBASS"/>
    <property type="match status" value="1"/>
</dbReference>
<feature type="transmembrane region" description="Helical" evidence="1">
    <location>
        <begin position="100"/>
        <end position="119"/>
    </location>
</feature>
<proteinExistence type="predicted"/>
<accession>A0A150XSI4</accession>
<dbReference type="RefSeq" id="WP_062588772.1">
    <property type="nucleotide sequence ID" value="NZ_LQZQ01000002.1"/>
</dbReference>
<sequence>MEIKDIPIHFQHAALKTKIKECDLFLDKNYLRVRGKLKPTSRSCWYSYEIKYWYREKIKIFIREPMIKTELDGKKAEHLYKDGSLCLFFPKAKEFDSKKLIVDYIVPWVSLWLFFYEIWLVTGKWQGGGIHPN</sequence>
<dbReference type="InterPro" id="IPR058588">
    <property type="entry name" value="E2-CBASS"/>
</dbReference>
<protein>
    <recommendedName>
        <fullName evidence="2">Type II CBASS E2 protein domain-containing protein</fullName>
    </recommendedName>
</protein>
<reference evidence="3" key="1">
    <citation type="submission" date="2016-01" db="EMBL/GenBank/DDBJ databases">
        <title>Genome sequencing of Roseivirga ehrenbergii KMM 6017.</title>
        <authorList>
            <person name="Selvaratnam C."/>
            <person name="Thevarajoo S."/>
            <person name="Goh K.M."/>
            <person name="Ee R."/>
            <person name="Chan K.-G."/>
            <person name="Chong C.S."/>
        </authorList>
    </citation>
    <scope>NUCLEOTIDE SEQUENCE [LARGE SCALE GENOMIC DNA]</scope>
    <source>
        <strain evidence="3">KMM 6017</strain>
    </source>
</reference>
<organism evidence="3 4">
    <name type="scientific">Roseivirga ehrenbergii (strain DSM 102268 / JCM 13514 / KCTC 12282 / NCIMB 14502 / KMM 6017)</name>
    <dbReference type="NCBI Taxonomy" id="279360"/>
    <lineage>
        <taxon>Bacteria</taxon>
        <taxon>Pseudomonadati</taxon>
        <taxon>Bacteroidota</taxon>
        <taxon>Cytophagia</taxon>
        <taxon>Cytophagales</taxon>
        <taxon>Roseivirgaceae</taxon>
        <taxon>Roseivirga</taxon>
    </lineage>
</organism>
<dbReference type="EMBL" id="LQZQ01000002">
    <property type="protein sequence ID" value="KYG81646.1"/>
    <property type="molecule type" value="Genomic_DNA"/>
</dbReference>
<evidence type="ECO:0000313" key="4">
    <source>
        <dbReference type="Proteomes" id="UP000075583"/>
    </source>
</evidence>